<comment type="similarity">
    <text evidence="1">Belongs to the NAD(P)-dependent epimerase/dehydratase family.</text>
</comment>
<gene>
    <name evidence="4" type="ORF">SAMN02745728_00880</name>
</gene>
<dbReference type="Pfam" id="PF01370">
    <property type="entry name" value="Epimerase"/>
    <property type="match status" value="1"/>
</dbReference>
<evidence type="ECO:0000256" key="2">
    <source>
        <dbReference type="SAM" id="SignalP"/>
    </source>
</evidence>
<organism evidence="4 5">
    <name type="scientific">Desulfovibrio litoralis DSM 11393</name>
    <dbReference type="NCBI Taxonomy" id="1121455"/>
    <lineage>
        <taxon>Bacteria</taxon>
        <taxon>Pseudomonadati</taxon>
        <taxon>Thermodesulfobacteriota</taxon>
        <taxon>Desulfovibrionia</taxon>
        <taxon>Desulfovibrionales</taxon>
        <taxon>Desulfovibrionaceae</taxon>
        <taxon>Desulfovibrio</taxon>
    </lineage>
</organism>
<keyword evidence="5" id="KW-1185">Reference proteome</keyword>
<keyword evidence="2" id="KW-0732">Signal</keyword>
<feature type="signal peptide" evidence="2">
    <location>
        <begin position="1"/>
        <end position="20"/>
    </location>
</feature>
<evidence type="ECO:0000313" key="5">
    <source>
        <dbReference type="Proteomes" id="UP000186469"/>
    </source>
</evidence>
<dbReference type="InterPro" id="IPR036291">
    <property type="entry name" value="NAD(P)-bd_dom_sf"/>
</dbReference>
<proteinExistence type="inferred from homology"/>
<reference evidence="4 5" key="1">
    <citation type="submission" date="2016-12" db="EMBL/GenBank/DDBJ databases">
        <authorList>
            <person name="Song W.-J."/>
            <person name="Kurnit D.M."/>
        </authorList>
    </citation>
    <scope>NUCLEOTIDE SEQUENCE [LARGE SCALE GENOMIC DNA]</scope>
    <source>
        <strain evidence="4 5">DSM 11393</strain>
    </source>
</reference>
<dbReference type="SUPFAM" id="SSF51735">
    <property type="entry name" value="NAD(P)-binding Rossmann-fold domains"/>
    <property type="match status" value="1"/>
</dbReference>
<dbReference type="OrthoDB" id="9802815at2"/>
<feature type="chain" id="PRO_5012884489" evidence="2">
    <location>
        <begin position="21"/>
        <end position="316"/>
    </location>
</feature>
<accession>A0A1M7SFW3</accession>
<name>A0A1M7SFW3_9BACT</name>
<dbReference type="RefSeq" id="WP_072696559.1">
    <property type="nucleotide sequence ID" value="NZ_FRDI01000003.1"/>
</dbReference>
<sequence length="316" mass="34835">MSKYLVTGVAGFIGSAVANALLAQGHEVVGIDNMTTGSPENVSSKITFFQADCQDPSLYASKLPKQKYDAIFHIAGQSSGEISFDDPSYDLRTNTESTLHLLKFGLANDCKRFIYASTMSVYGMQPDKEIDESSSTFPLSFYGVGKLASEHYLRLYEQFGMRSTALRLFNVYGTGQNMSNLRQGMVSIFMAMMLKDGKIHVKGSPERYRDFVYIDDVVNAFLLCLERESSAGQAINISGSGRTTVGSLIDKLVQLKGSESSSGKEIPVKFEGSTAGDMHGIYASQQKAEEILGYKPKFTLDSGLKRMYDWAKELKF</sequence>
<dbReference type="Gene3D" id="3.40.50.720">
    <property type="entry name" value="NAD(P)-binding Rossmann-like Domain"/>
    <property type="match status" value="1"/>
</dbReference>
<feature type="domain" description="NAD-dependent epimerase/dehydratase" evidence="3">
    <location>
        <begin position="5"/>
        <end position="237"/>
    </location>
</feature>
<protein>
    <submittedName>
        <fullName evidence="4">UDP-glucose 4-epimerase</fullName>
    </submittedName>
</protein>
<dbReference type="InterPro" id="IPR001509">
    <property type="entry name" value="Epimerase_deHydtase"/>
</dbReference>
<evidence type="ECO:0000313" key="4">
    <source>
        <dbReference type="EMBL" id="SHN57202.1"/>
    </source>
</evidence>
<dbReference type="AlphaFoldDB" id="A0A1M7SFW3"/>
<dbReference type="STRING" id="1121455.SAMN02745728_00880"/>
<dbReference type="Proteomes" id="UP000186469">
    <property type="component" value="Unassembled WGS sequence"/>
</dbReference>
<evidence type="ECO:0000256" key="1">
    <source>
        <dbReference type="ARBA" id="ARBA00007637"/>
    </source>
</evidence>
<evidence type="ECO:0000259" key="3">
    <source>
        <dbReference type="Pfam" id="PF01370"/>
    </source>
</evidence>
<dbReference type="PANTHER" id="PTHR43000">
    <property type="entry name" value="DTDP-D-GLUCOSE 4,6-DEHYDRATASE-RELATED"/>
    <property type="match status" value="1"/>
</dbReference>
<dbReference type="EMBL" id="FRDI01000003">
    <property type="protein sequence ID" value="SHN57202.1"/>
    <property type="molecule type" value="Genomic_DNA"/>
</dbReference>